<dbReference type="Gene3D" id="1.25.40.390">
    <property type="match status" value="1"/>
</dbReference>
<comment type="caution">
    <text evidence="9">The sequence shown here is derived from an EMBL/GenBank/DDBJ whole genome shotgun (WGS) entry which is preliminary data.</text>
</comment>
<dbReference type="Pfam" id="PF07980">
    <property type="entry name" value="SusD_RagB"/>
    <property type="match status" value="1"/>
</dbReference>
<keyword evidence="3 6" id="KW-0732">Signal</keyword>
<dbReference type="InterPro" id="IPR012944">
    <property type="entry name" value="SusD_RagB_dom"/>
</dbReference>
<keyword evidence="4" id="KW-0472">Membrane</keyword>
<dbReference type="EMBL" id="QICL01000039">
    <property type="protein sequence ID" value="PXV59283.1"/>
    <property type="molecule type" value="Genomic_DNA"/>
</dbReference>
<evidence type="ECO:0000259" key="7">
    <source>
        <dbReference type="Pfam" id="PF07980"/>
    </source>
</evidence>
<feature type="chain" id="PRO_5015836187" evidence="6">
    <location>
        <begin position="30"/>
        <end position="666"/>
    </location>
</feature>
<organism evidence="9 10">
    <name type="scientific">Dysgonomonas alginatilytica</name>
    <dbReference type="NCBI Taxonomy" id="1605892"/>
    <lineage>
        <taxon>Bacteria</taxon>
        <taxon>Pseudomonadati</taxon>
        <taxon>Bacteroidota</taxon>
        <taxon>Bacteroidia</taxon>
        <taxon>Bacteroidales</taxon>
        <taxon>Dysgonomonadaceae</taxon>
        <taxon>Dysgonomonas</taxon>
    </lineage>
</organism>
<evidence type="ECO:0000256" key="5">
    <source>
        <dbReference type="ARBA" id="ARBA00023237"/>
    </source>
</evidence>
<dbReference type="AlphaFoldDB" id="A0A2V3PKD3"/>
<gene>
    <name evidence="9" type="ORF">CLV62_13920</name>
</gene>
<evidence type="ECO:0000256" key="2">
    <source>
        <dbReference type="ARBA" id="ARBA00006275"/>
    </source>
</evidence>
<dbReference type="RefSeq" id="WP_110312426.1">
    <property type="nucleotide sequence ID" value="NZ_QICL01000039.1"/>
</dbReference>
<comment type="similarity">
    <text evidence="2">Belongs to the SusD family.</text>
</comment>
<evidence type="ECO:0000313" key="10">
    <source>
        <dbReference type="Proteomes" id="UP000247973"/>
    </source>
</evidence>
<feature type="signal peptide" evidence="6">
    <location>
        <begin position="1"/>
        <end position="29"/>
    </location>
</feature>
<dbReference type="GO" id="GO:0009279">
    <property type="term" value="C:cell outer membrane"/>
    <property type="evidence" value="ECO:0007669"/>
    <property type="project" value="UniProtKB-SubCell"/>
</dbReference>
<protein>
    <submittedName>
        <fullName evidence="9">Putative outer membrane starch-binding protein</fullName>
    </submittedName>
</protein>
<sequence length="666" mass="75551">MKNNKYIKTTKRILLGCSFIALLSCNDYLDVTPPSSVSPEKYLLEESQLAAYTIRYYLNGSGESADSYFPTINALYGADMGTDNATTRESNNRYLPGQWKTPANDGDWDFGRIYPLNYYLENAVANFEAGKISGDATNIKHYIGEGYFLRAYQYYYRLRKLGDFPILDKTYPDDLSILVEISKRRPRNEVARFILNDLDKAIELLNNSPVGGKVRITKNAALVMKARVALFEGTWEKYHAGTALVPLGSGWPGAEKDYNKGYQFPSGSADAEIKFFLDQAISAAGQVADAIPLVTNNKVLRESTSQAVNQYYDMFSSTNPSSYGEVLMYRPYNADINVGSDYNHHIYYGYARGYTHQMEQSFLMENGLPVYASGSNYAGDDYIQDTKVNRDWRWKLFMKAPGEVKTFINTINIEKFDEAPMIYSNDVKYSTSTGYLIGKGFSHDFKNQELNKDATAPIIFRAAEAYLIYMEAYYERNGKLDSKADTYWRAIRTRAGVDADYSKTIAATDLNKEMLNDWGVYSHGKIVDGTLYNIRRERRCEFIGEGVRYDDLLRWRAMDQLNGFQIEGCKLWGPMKAKYDQSKLIYGVDDKKNTVSSPTLSLYTRPYQVSTANLYYKGLFFTEAHYLSPIAIKHFLLTANDGQAISTSPIYQNPGWPTVANEGALK</sequence>
<dbReference type="OrthoDB" id="5694214at2"/>
<proteinExistence type="inferred from homology"/>
<evidence type="ECO:0000313" key="9">
    <source>
        <dbReference type="EMBL" id="PXV59283.1"/>
    </source>
</evidence>
<dbReference type="Pfam" id="PF14322">
    <property type="entry name" value="SusD-like_3"/>
    <property type="match status" value="1"/>
</dbReference>
<dbReference type="Proteomes" id="UP000247973">
    <property type="component" value="Unassembled WGS sequence"/>
</dbReference>
<accession>A0A2V3PKD3</accession>
<evidence type="ECO:0000256" key="4">
    <source>
        <dbReference type="ARBA" id="ARBA00023136"/>
    </source>
</evidence>
<dbReference type="InterPro" id="IPR033985">
    <property type="entry name" value="SusD-like_N"/>
</dbReference>
<evidence type="ECO:0000256" key="1">
    <source>
        <dbReference type="ARBA" id="ARBA00004442"/>
    </source>
</evidence>
<name>A0A2V3PKD3_9BACT</name>
<comment type="subcellular location">
    <subcellularLocation>
        <location evidence="1">Cell outer membrane</location>
    </subcellularLocation>
</comment>
<evidence type="ECO:0000256" key="3">
    <source>
        <dbReference type="ARBA" id="ARBA00022729"/>
    </source>
</evidence>
<evidence type="ECO:0000259" key="8">
    <source>
        <dbReference type="Pfam" id="PF14322"/>
    </source>
</evidence>
<feature type="domain" description="RagB/SusD" evidence="7">
    <location>
        <begin position="343"/>
        <end position="656"/>
    </location>
</feature>
<feature type="domain" description="SusD-like N-terminal" evidence="8">
    <location>
        <begin position="27"/>
        <end position="230"/>
    </location>
</feature>
<dbReference type="InterPro" id="IPR011990">
    <property type="entry name" value="TPR-like_helical_dom_sf"/>
</dbReference>
<evidence type="ECO:0000256" key="6">
    <source>
        <dbReference type="SAM" id="SignalP"/>
    </source>
</evidence>
<keyword evidence="5" id="KW-0998">Cell outer membrane</keyword>
<dbReference type="PROSITE" id="PS51257">
    <property type="entry name" value="PROKAR_LIPOPROTEIN"/>
    <property type="match status" value="1"/>
</dbReference>
<reference evidence="9 10" key="1">
    <citation type="submission" date="2018-03" db="EMBL/GenBank/DDBJ databases">
        <title>Genomic Encyclopedia of Archaeal and Bacterial Type Strains, Phase II (KMG-II): from individual species to whole genera.</title>
        <authorList>
            <person name="Goeker M."/>
        </authorList>
    </citation>
    <scope>NUCLEOTIDE SEQUENCE [LARGE SCALE GENOMIC DNA]</scope>
    <source>
        <strain evidence="9 10">DSM 100214</strain>
    </source>
</reference>
<dbReference type="SUPFAM" id="SSF48452">
    <property type="entry name" value="TPR-like"/>
    <property type="match status" value="1"/>
</dbReference>
<keyword evidence="10" id="KW-1185">Reference proteome</keyword>